<name>A0A444XV73_ARAHY</name>
<dbReference type="AlphaFoldDB" id="A0A444XV73"/>
<gene>
    <name evidence="1" type="ORF">Ahy_B09g099889</name>
</gene>
<dbReference type="EMBL" id="SDMP01000019">
    <property type="protein sequence ID" value="RYQ93632.1"/>
    <property type="molecule type" value="Genomic_DNA"/>
</dbReference>
<organism evidence="1 2">
    <name type="scientific">Arachis hypogaea</name>
    <name type="common">Peanut</name>
    <dbReference type="NCBI Taxonomy" id="3818"/>
    <lineage>
        <taxon>Eukaryota</taxon>
        <taxon>Viridiplantae</taxon>
        <taxon>Streptophyta</taxon>
        <taxon>Embryophyta</taxon>
        <taxon>Tracheophyta</taxon>
        <taxon>Spermatophyta</taxon>
        <taxon>Magnoliopsida</taxon>
        <taxon>eudicotyledons</taxon>
        <taxon>Gunneridae</taxon>
        <taxon>Pentapetalae</taxon>
        <taxon>rosids</taxon>
        <taxon>fabids</taxon>
        <taxon>Fabales</taxon>
        <taxon>Fabaceae</taxon>
        <taxon>Papilionoideae</taxon>
        <taxon>50 kb inversion clade</taxon>
        <taxon>dalbergioids sensu lato</taxon>
        <taxon>Dalbergieae</taxon>
        <taxon>Pterocarpus clade</taxon>
        <taxon>Arachis</taxon>
    </lineage>
</organism>
<evidence type="ECO:0000313" key="1">
    <source>
        <dbReference type="EMBL" id="RYQ93632.1"/>
    </source>
</evidence>
<evidence type="ECO:0008006" key="3">
    <source>
        <dbReference type="Google" id="ProtNLM"/>
    </source>
</evidence>
<accession>A0A444XV73</accession>
<reference evidence="1 2" key="1">
    <citation type="submission" date="2019-01" db="EMBL/GenBank/DDBJ databases">
        <title>Sequencing of cultivated peanut Arachis hypogaea provides insights into genome evolution and oil improvement.</title>
        <authorList>
            <person name="Chen X."/>
        </authorList>
    </citation>
    <scope>NUCLEOTIDE SEQUENCE [LARGE SCALE GENOMIC DNA]</scope>
    <source>
        <strain evidence="2">cv. Fuhuasheng</strain>
        <tissue evidence="1">Leaves</tissue>
    </source>
</reference>
<dbReference type="Proteomes" id="UP000289738">
    <property type="component" value="Chromosome B09"/>
</dbReference>
<protein>
    <recommendedName>
        <fullName evidence="3">Endonuclease/exonuclease/phosphatase domain-containing protein</fullName>
    </recommendedName>
</protein>
<comment type="caution">
    <text evidence="1">The sequence shown here is derived from an EMBL/GenBank/DDBJ whole genome shotgun (WGS) entry which is preliminary data.</text>
</comment>
<evidence type="ECO:0000313" key="2">
    <source>
        <dbReference type="Proteomes" id="UP000289738"/>
    </source>
</evidence>
<keyword evidence="2" id="KW-1185">Reference proteome</keyword>
<sequence length="97" mass="11572">MNRIRRRLHFENIFCVELWGMSGGLIFQKRRKLCQELTVSNMNKEEPQVYLGDFNDILSQEKKVGIHSQPMIYLETFRKFVDDNRLMDVDLKGSKFT</sequence>
<proteinExistence type="predicted"/>